<dbReference type="HOGENOM" id="CLU_657558_0_0_1"/>
<reference evidence="1 3" key="3">
    <citation type="journal article" date="2015" name="BMC Genomics">
        <title>Sex and parasites: genomic and transcriptomic analysis of Microbotryum lychnidis-dioicae, the biotrophic and plant-castrating anther smut fungus.</title>
        <authorList>
            <person name="Perlin M.H."/>
            <person name="Amselem J."/>
            <person name="Fontanillas E."/>
            <person name="Toh S.S."/>
            <person name="Chen Z."/>
            <person name="Goldberg J."/>
            <person name="Duplessis S."/>
            <person name="Henrissat B."/>
            <person name="Young S."/>
            <person name="Zeng Q."/>
            <person name="Aguileta G."/>
            <person name="Petit E."/>
            <person name="Badouin H."/>
            <person name="Andrews J."/>
            <person name="Razeeq D."/>
            <person name="Gabaldon T."/>
            <person name="Quesneville H."/>
            <person name="Giraud T."/>
            <person name="Hood M.E."/>
            <person name="Schultz D.J."/>
            <person name="Cuomo C.A."/>
        </authorList>
    </citation>
    <scope>NUCLEOTIDE SEQUENCE [LARGE SCALE GENOMIC DNA]</scope>
    <source>
        <strain evidence="1">P1A1 Lamole</strain>
        <strain evidence="3">p1A1 Lamole</strain>
    </source>
</reference>
<dbReference type="Proteomes" id="UP000017200">
    <property type="component" value="Unassembled WGS sequence"/>
</dbReference>
<accession>U5H6B3</accession>
<protein>
    <submittedName>
        <fullName evidence="1 2">Uncharacterized protein</fullName>
    </submittedName>
</protein>
<evidence type="ECO:0000313" key="3">
    <source>
        <dbReference type="Proteomes" id="UP000017200"/>
    </source>
</evidence>
<sequence>MTACLSVGDDLHDDVESGERVDLIFTDDLESNDCHSFDDLEEEDEICQNAMADSAPLSDVSNVFKEAIKTGHRNSLTHKPLDDDIIFDDHGFQDSDEDGGEAISLGLVNRGLCTDPDMIRLEKLRKADDRKNRDLWRGLQIVLARLTPRLTHPLNQPGLDPSVELQMDLNKMQRSFRPYVKAIVALPRLCSFYKEAQDAVAKVLREDGLIKSKLEETSALYRRNTRSALTLAMADARSDYIEHLNKISDQIKEQRDPISVMTAFLDNSLTFCDEHIMFWCLGVTFIRTRNAEHREAKYKACRAYEEFLKGVADEIARRYLEDRMDGTFDWRAYIWNNYVEPLQKESLSRTPALRNSINWHQPTGRAFLNFADKDTDSRLLDKIDKTNADICQLVAKRVRALRETSRVTAGPRAGFRQH</sequence>
<dbReference type="EMBL" id="AEIJ01000268">
    <property type="status" value="NOT_ANNOTATED_CDS"/>
    <property type="molecule type" value="Genomic_DNA"/>
</dbReference>
<name>U5H6B3_USTV1</name>
<dbReference type="EMBL" id="GL541665">
    <property type="protein sequence ID" value="KDE06929.1"/>
    <property type="molecule type" value="Genomic_DNA"/>
</dbReference>
<organism evidence="1">
    <name type="scientific">Microbotryum lychnidis-dioicae (strain p1A1 Lamole / MvSl-1064)</name>
    <name type="common">Anther smut fungus</name>
    <dbReference type="NCBI Taxonomy" id="683840"/>
    <lineage>
        <taxon>Eukaryota</taxon>
        <taxon>Fungi</taxon>
        <taxon>Dikarya</taxon>
        <taxon>Basidiomycota</taxon>
        <taxon>Pucciniomycotina</taxon>
        <taxon>Microbotryomycetes</taxon>
        <taxon>Microbotryales</taxon>
        <taxon>Microbotryaceae</taxon>
        <taxon>Microbotryum</taxon>
    </lineage>
</organism>
<gene>
    <name evidence="1" type="ORF">MVLG_02816</name>
</gene>
<reference evidence="2" key="4">
    <citation type="submission" date="2015-06" db="UniProtKB">
        <authorList>
            <consortium name="EnsemblFungi"/>
        </authorList>
    </citation>
    <scope>IDENTIFICATION</scope>
</reference>
<reference evidence="3" key="1">
    <citation type="submission" date="2010-11" db="EMBL/GenBank/DDBJ databases">
        <title>The genome sequence of Microbotryum violaceum strain p1A1 Lamole.</title>
        <authorList>
            <person name="Cuomo C."/>
            <person name="Perlin M."/>
            <person name="Young S.K."/>
            <person name="Zeng Q."/>
            <person name="Gargeya S."/>
            <person name="Alvarado L."/>
            <person name="Berlin A."/>
            <person name="Chapman S.B."/>
            <person name="Chen Z."/>
            <person name="Freedman E."/>
            <person name="Gellesch M."/>
            <person name="Goldberg J."/>
            <person name="Griggs A."/>
            <person name="Gujja S."/>
            <person name="Heilman E."/>
            <person name="Heiman D."/>
            <person name="Howarth C."/>
            <person name="Mehta T."/>
            <person name="Neiman D."/>
            <person name="Pearson M."/>
            <person name="Roberts A."/>
            <person name="Saif S."/>
            <person name="Shea T."/>
            <person name="Shenoy N."/>
            <person name="Sisk P."/>
            <person name="Stolte C."/>
            <person name="Sykes S."/>
            <person name="White J."/>
            <person name="Yandava C."/>
            <person name="Haas B."/>
            <person name="Nusbaum C."/>
            <person name="Birren B."/>
        </authorList>
    </citation>
    <scope>NUCLEOTIDE SEQUENCE [LARGE SCALE GENOMIC DNA]</scope>
    <source>
        <strain evidence="3">p1A1 Lamole</strain>
    </source>
</reference>
<dbReference type="AlphaFoldDB" id="U5H6B3"/>
<evidence type="ECO:0000313" key="1">
    <source>
        <dbReference type="EMBL" id="KDE06929.1"/>
    </source>
</evidence>
<dbReference type="EnsemblFungi" id="MVLG_02816T0">
    <property type="protein sequence ID" value="MVLG_02816T0"/>
    <property type="gene ID" value="MVLG_02816"/>
</dbReference>
<evidence type="ECO:0000313" key="2">
    <source>
        <dbReference type="EnsemblFungi" id="MVLG_02816T0"/>
    </source>
</evidence>
<dbReference type="InParanoid" id="U5H6B3"/>
<keyword evidence="3" id="KW-1185">Reference proteome</keyword>
<proteinExistence type="predicted"/>
<dbReference type="OrthoDB" id="2539275at2759"/>
<reference evidence="1" key="2">
    <citation type="submission" date="2010-11" db="EMBL/GenBank/DDBJ databases">
        <authorList>
            <consortium name="The Broad Institute Genome Sequencing Platform"/>
            <person name="Earl A."/>
            <person name="Ward D."/>
            <person name="Feldgarden M."/>
            <person name="Gevers D."/>
            <person name="Butler R."/>
            <person name="Young S.K."/>
            <person name="Zeng Q."/>
            <person name="Gargeya S."/>
            <person name="Fitzgerald M."/>
            <person name="Haas B."/>
            <person name="Abouelleil A."/>
            <person name="Alvarado L."/>
            <person name="Arachchi H.M."/>
            <person name="Berlin A."/>
            <person name="Brown A."/>
            <person name="Chapman S.B."/>
            <person name="Chen Z."/>
            <person name="Dunbar C."/>
            <person name="Freedman E."/>
            <person name="Gearin G."/>
            <person name="Gellesch M."/>
            <person name="Goldberg J."/>
            <person name="Griggs A."/>
            <person name="Gujja S."/>
            <person name="Heilman E."/>
            <person name="Heiman D."/>
            <person name="Howarth C."/>
            <person name="Larson L."/>
            <person name="Lui A."/>
            <person name="MacDonald P.J.P."/>
            <person name="Mehta T."/>
            <person name="Montmayeur A."/>
            <person name="Murphy C."/>
            <person name="Neiman D."/>
            <person name="Pearson M."/>
            <person name="Priest M."/>
            <person name="Roberts A."/>
            <person name="Saif S."/>
            <person name="Shea T."/>
            <person name="Shenoy N."/>
            <person name="Sisk P."/>
            <person name="Stolte C."/>
            <person name="Sykes S."/>
            <person name="White J."/>
            <person name="Yandava C."/>
            <person name="Wortman J."/>
            <person name="Nusbaum C."/>
            <person name="Birren B."/>
        </authorList>
    </citation>
    <scope>NUCLEOTIDE SEQUENCE</scope>
    <source>
        <strain evidence="1">P1A1 Lamole</strain>
    </source>
</reference>